<feature type="compositionally biased region" description="Basic residues" evidence="1">
    <location>
        <begin position="88"/>
        <end position="102"/>
    </location>
</feature>
<organism evidence="2">
    <name type="scientific">uncultured Nocardioidaceae bacterium</name>
    <dbReference type="NCBI Taxonomy" id="253824"/>
    <lineage>
        <taxon>Bacteria</taxon>
        <taxon>Bacillati</taxon>
        <taxon>Actinomycetota</taxon>
        <taxon>Actinomycetes</taxon>
        <taxon>Propionibacteriales</taxon>
        <taxon>Nocardioidaceae</taxon>
        <taxon>environmental samples</taxon>
    </lineage>
</organism>
<protein>
    <submittedName>
        <fullName evidence="2">Acetoin dehydrogenase E1 component alpha-subunit</fullName>
        <ecNumber evidence="2">2.3.1.190</ecNumber>
    </submittedName>
</protein>
<feature type="region of interest" description="Disordered" evidence="1">
    <location>
        <begin position="1"/>
        <end position="242"/>
    </location>
</feature>
<reference evidence="2" key="1">
    <citation type="submission" date="2020-02" db="EMBL/GenBank/DDBJ databases">
        <authorList>
            <person name="Meier V. D."/>
        </authorList>
    </citation>
    <scope>NUCLEOTIDE SEQUENCE</scope>
    <source>
        <strain evidence="2">AVDCRST_MAG24</strain>
    </source>
</reference>
<evidence type="ECO:0000313" key="2">
    <source>
        <dbReference type="EMBL" id="CAA9323522.1"/>
    </source>
</evidence>
<feature type="compositionally biased region" description="Basic residues" evidence="1">
    <location>
        <begin position="148"/>
        <end position="163"/>
    </location>
</feature>
<proteinExistence type="predicted"/>
<feature type="non-terminal residue" evidence="2">
    <location>
        <position position="1"/>
    </location>
</feature>
<dbReference type="EC" id="2.3.1.190" evidence="2"/>
<feature type="compositionally biased region" description="Basic and acidic residues" evidence="1">
    <location>
        <begin position="1"/>
        <end position="14"/>
    </location>
</feature>
<gene>
    <name evidence="2" type="ORF">AVDCRST_MAG24-455</name>
</gene>
<feature type="compositionally biased region" description="Basic residues" evidence="1">
    <location>
        <begin position="189"/>
        <end position="233"/>
    </location>
</feature>
<accession>A0A6J4L5H1</accession>
<dbReference type="AlphaFoldDB" id="A0A6J4L5H1"/>
<name>A0A6J4L5H1_9ACTN</name>
<keyword evidence="2" id="KW-0808">Transferase</keyword>
<dbReference type="EMBL" id="CADCUF010000060">
    <property type="protein sequence ID" value="CAA9323522.1"/>
    <property type="molecule type" value="Genomic_DNA"/>
</dbReference>
<feature type="compositionally biased region" description="Basic and acidic residues" evidence="1">
    <location>
        <begin position="174"/>
        <end position="188"/>
    </location>
</feature>
<keyword evidence="2" id="KW-0012">Acyltransferase</keyword>
<feature type="compositionally biased region" description="Basic and acidic residues" evidence="1">
    <location>
        <begin position="27"/>
        <end position="39"/>
    </location>
</feature>
<feature type="non-terminal residue" evidence="2">
    <location>
        <position position="242"/>
    </location>
</feature>
<dbReference type="GO" id="GO:0016746">
    <property type="term" value="F:acyltransferase activity"/>
    <property type="evidence" value="ECO:0007669"/>
    <property type="project" value="UniProtKB-KW"/>
</dbReference>
<feature type="compositionally biased region" description="Basic residues" evidence="1">
    <location>
        <begin position="40"/>
        <end position="79"/>
    </location>
</feature>
<sequence>AVRDHRTLDRRTLQRDVALPLPGDGQHPPDRGAACEKLRPGRHPRRLPHVRRPGGGRRRRLRPPAPRRRRLQHPPRPRPRPGQGRPAARGRGRALRPRHRLLPRAGRLDAPLLARGRADGHDRHRRTQHPPGDRRRLQLQAAQDRPGQRRLLRRRRGQQRRLPRGAQPGGDLGPARDLRLREQHVRDRGRLRRGHPQHRRRRARPDLRHGRHRGRRQRRPLRLRGRRGRRRPRPGGTGADLD</sequence>
<evidence type="ECO:0000256" key="1">
    <source>
        <dbReference type="SAM" id="MobiDB-lite"/>
    </source>
</evidence>